<dbReference type="RefSeq" id="WP_097902228.1">
    <property type="nucleotide sequence ID" value="NZ_NVLK01000001.1"/>
</dbReference>
<accession>A0A2A7I4M1</accession>
<gene>
    <name evidence="1" type="ORF">COM96_00835</name>
</gene>
<dbReference type="Pfam" id="PF09388">
    <property type="entry name" value="SpoOE-like"/>
    <property type="match status" value="1"/>
</dbReference>
<reference evidence="1 2" key="1">
    <citation type="submission" date="2017-09" db="EMBL/GenBank/DDBJ databases">
        <title>Large-scale bioinformatics analysis of Bacillus genomes uncovers conserved roles of natural products in bacterial physiology.</title>
        <authorList>
            <consortium name="Agbiome Team Llc"/>
            <person name="Bleich R.M."/>
            <person name="Grubbs K.J."/>
            <person name="Santa Maria K.C."/>
            <person name="Allen S.E."/>
            <person name="Farag S."/>
            <person name="Shank E.A."/>
            <person name="Bowers A."/>
        </authorList>
    </citation>
    <scope>NUCLEOTIDE SEQUENCE [LARGE SCALE GENOMIC DNA]</scope>
    <source>
        <strain evidence="1 2">AFS096845</strain>
    </source>
</reference>
<dbReference type="AlphaFoldDB" id="A0A2A7I4M1"/>
<dbReference type="SUPFAM" id="SSF140500">
    <property type="entry name" value="BAS1536-like"/>
    <property type="match status" value="1"/>
</dbReference>
<dbReference type="InterPro" id="IPR037208">
    <property type="entry name" value="Spo0E-like_sf"/>
</dbReference>
<evidence type="ECO:0000313" key="2">
    <source>
        <dbReference type="Proteomes" id="UP000220006"/>
    </source>
</evidence>
<proteinExistence type="predicted"/>
<evidence type="ECO:0000313" key="1">
    <source>
        <dbReference type="EMBL" id="PEC23785.1"/>
    </source>
</evidence>
<dbReference type="EMBL" id="NVLK01000001">
    <property type="protein sequence ID" value="PEC23785.1"/>
    <property type="molecule type" value="Genomic_DNA"/>
</dbReference>
<dbReference type="GO" id="GO:0046983">
    <property type="term" value="F:protein dimerization activity"/>
    <property type="evidence" value="ECO:0007669"/>
    <property type="project" value="InterPro"/>
</dbReference>
<organism evidence="1 2">
    <name type="scientific">Bacillus cereus</name>
    <dbReference type="NCBI Taxonomy" id="1396"/>
    <lineage>
        <taxon>Bacteria</taxon>
        <taxon>Bacillati</taxon>
        <taxon>Bacillota</taxon>
        <taxon>Bacilli</taxon>
        <taxon>Bacillales</taxon>
        <taxon>Bacillaceae</taxon>
        <taxon>Bacillus</taxon>
        <taxon>Bacillus cereus group</taxon>
    </lineage>
</organism>
<comment type="caution">
    <text evidence="1">The sequence shown here is derived from an EMBL/GenBank/DDBJ whole genome shotgun (WGS) entry which is preliminary data.</text>
</comment>
<dbReference type="Proteomes" id="UP000220006">
    <property type="component" value="Unassembled WGS sequence"/>
</dbReference>
<name>A0A2A7I4M1_BACCE</name>
<dbReference type="GO" id="GO:0043937">
    <property type="term" value="P:regulation of sporulation"/>
    <property type="evidence" value="ECO:0007669"/>
    <property type="project" value="InterPro"/>
</dbReference>
<sequence>MKLKKILNEYNQFKREMEISAQKYGLTNQKTVEFSRKLDLVVNEFMMIKYSEVNKQEQLG</sequence>
<dbReference type="Gene3D" id="4.10.280.10">
    <property type="entry name" value="Helix-loop-helix DNA-binding domain"/>
    <property type="match status" value="1"/>
</dbReference>
<dbReference type="InterPro" id="IPR018540">
    <property type="entry name" value="Spo0E-like"/>
</dbReference>
<dbReference type="InterPro" id="IPR036638">
    <property type="entry name" value="HLH_DNA-bd_sf"/>
</dbReference>
<protein>
    <submittedName>
        <fullName evidence="1">Spo0E family sporulation regulatory protein-aspartic acid phosphatase</fullName>
    </submittedName>
</protein>